<dbReference type="PROSITE" id="PS50965">
    <property type="entry name" value="NERD"/>
    <property type="match status" value="1"/>
</dbReference>
<evidence type="ECO:0000313" key="2">
    <source>
        <dbReference type="EMBL" id="MBN3546470.1"/>
    </source>
</evidence>
<protein>
    <submittedName>
        <fullName evidence="2">NERD domain-containing protein</fullName>
    </submittedName>
</protein>
<dbReference type="Proteomes" id="UP001319060">
    <property type="component" value="Unassembled WGS sequence"/>
</dbReference>
<dbReference type="EMBL" id="JAFHKS010000044">
    <property type="protein sequence ID" value="MBN3546470.1"/>
    <property type="molecule type" value="Genomic_DNA"/>
</dbReference>
<comment type="caution">
    <text evidence="2">The sequence shown here is derived from an EMBL/GenBank/DDBJ whole genome shotgun (WGS) entry which is preliminary data.</text>
</comment>
<keyword evidence="3" id="KW-1185">Reference proteome</keyword>
<organism evidence="2 3">
    <name type="scientific">Fictibacillus barbaricus</name>
    <dbReference type="NCBI Taxonomy" id="182136"/>
    <lineage>
        <taxon>Bacteria</taxon>
        <taxon>Bacillati</taxon>
        <taxon>Bacillota</taxon>
        <taxon>Bacilli</taxon>
        <taxon>Bacillales</taxon>
        <taxon>Fictibacillaceae</taxon>
        <taxon>Fictibacillus</taxon>
    </lineage>
</organism>
<evidence type="ECO:0000259" key="1">
    <source>
        <dbReference type="PROSITE" id="PS50965"/>
    </source>
</evidence>
<name>A0ABS2ZIE2_9BACL</name>
<sequence length="231" mass="26643">MFLSKFFKRSNKNSEKVVIPSSSKEVLKKNIVKQSSRKGELGEYKIAVQLSQFSKEYKVLHDLLIPNTRSKSGYSQIDHVLLSPFGIFVIETKNFQGTIYGSANQKQWLVNGKFKFMNPFIQNYGHIESLKSLIDPKYKNSFISLVSFTKRCTLKTDLGYRNIQSSELIVYDTELTETINRKEAINKLLQPEPMLSKEDIEKCYSQFLKVNVLNKDVRELHIKLIKGSTSN</sequence>
<gene>
    <name evidence="2" type="ORF">JYA64_14275</name>
</gene>
<proteinExistence type="predicted"/>
<dbReference type="Pfam" id="PF08378">
    <property type="entry name" value="NERD"/>
    <property type="match status" value="1"/>
</dbReference>
<feature type="domain" description="NERD" evidence="1">
    <location>
        <begin position="38"/>
        <end position="153"/>
    </location>
</feature>
<dbReference type="RefSeq" id="WP_188400793.1">
    <property type="nucleotide sequence ID" value="NZ_BMCE01000001.1"/>
</dbReference>
<reference evidence="2 3" key="1">
    <citation type="submission" date="2021-01" db="EMBL/GenBank/DDBJ databases">
        <title>Genome Sequencing of Type Strains.</title>
        <authorList>
            <person name="Lemaire J.F."/>
            <person name="Inderbitzin P."/>
            <person name="Collins S.B."/>
            <person name="Wespe N."/>
            <person name="Knight-Connoni V."/>
        </authorList>
    </citation>
    <scope>NUCLEOTIDE SEQUENCE [LARGE SCALE GENOMIC DNA]</scope>
    <source>
        <strain evidence="2 3">DSM 14730</strain>
    </source>
</reference>
<evidence type="ECO:0000313" key="3">
    <source>
        <dbReference type="Proteomes" id="UP001319060"/>
    </source>
</evidence>
<dbReference type="InterPro" id="IPR011528">
    <property type="entry name" value="NERD"/>
</dbReference>
<accession>A0ABS2ZIE2</accession>